<reference evidence="2 3" key="1">
    <citation type="submission" date="2019-06" db="EMBL/GenBank/DDBJ databases">
        <title>Sequencing the genomes of 1000 actinobacteria strains.</title>
        <authorList>
            <person name="Klenk H.-P."/>
        </authorList>
    </citation>
    <scope>NUCLEOTIDE SEQUENCE [LARGE SCALE GENOMIC DNA]</scope>
    <source>
        <strain evidence="2 3">DSM 46837</strain>
    </source>
</reference>
<proteinExistence type="predicted"/>
<evidence type="ECO:0000256" key="1">
    <source>
        <dbReference type="SAM" id="MobiDB-lite"/>
    </source>
</evidence>
<evidence type="ECO:0000313" key="2">
    <source>
        <dbReference type="EMBL" id="TQN38077.1"/>
    </source>
</evidence>
<evidence type="ECO:0000313" key="3">
    <source>
        <dbReference type="Proteomes" id="UP000319865"/>
    </source>
</evidence>
<feature type="compositionally biased region" description="Polar residues" evidence="1">
    <location>
        <begin position="1"/>
        <end position="12"/>
    </location>
</feature>
<gene>
    <name evidence="2" type="ORF">FHU33_4757</name>
</gene>
<dbReference type="Proteomes" id="UP000319865">
    <property type="component" value="Unassembled WGS sequence"/>
</dbReference>
<protein>
    <submittedName>
        <fullName evidence="2">Uncharacterized protein</fullName>
    </submittedName>
</protein>
<sequence>MAERSSLWSSSRLAPASTPEGNGEPVRWGRCGAPSVSGQGRPRRHQIRQRGAAGREPKRRWPGSYSRCTLRSVCTERTSTTAPSATSSSSATTAGCKRLRMASMANTGGSPSSTNSTAPAVVAVNAFLTSSALPARTYAQRRRRGAGRGRGHVEDVDVRAGHDLPIGPIRGHIAPEAVALRFWASGHDLTMLFLTGVLCREALEPMQAVPVDPPGESSRMGGNRDALGRQSRVVRRPLDTRRRSAGRLLRDRELVLLPLPQLRHQPWREWCTRAGRSADVPTDWSRAVSRPTVPR</sequence>
<feature type="region of interest" description="Disordered" evidence="1">
    <location>
        <begin position="1"/>
        <end position="64"/>
    </location>
</feature>
<name>A0A543P1V7_9ACTN</name>
<keyword evidence="3" id="KW-1185">Reference proteome</keyword>
<dbReference type="AlphaFoldDB" id="A0A543P1V7"/>
<organism evidence="2 3">
    <name type="scientific">Blastococcus colisei</name>
    <dbReference type="NCBI Taxonomy" id="1564162"/>
    <lineage>
        <taxon>Bacteria</taxon>
        <taxon>Bacillati</taxon>
        <taxon>Actinomycetota</taxon>
        <taxon>Actinomycetes</taxon>
        <taxon>Geodermatophilales</taxon>
        <taxon>Geodermatophilaceae</taxon>
        <taxon>Blastococcus</taxon>
    </lineage>
</organism>
<accession>A0A543P1V7</accession>
<dbReference type="EMBL" id="VFQE01000002">
    <property type="protein sequence ID" value="TQN38077.1"/>
    <property type="molecule type" value="Genomic_DNA"/>
</dbReference>
<comment type="caution">
    <text evidence="2">The sequence shown here is derived from an EMBL/GenBank/DDBJ whole genome shotgun (WGS) entry which is preliminary data.</text>
</comment>